<dbReference type="Proteomes" id="UP001433268">
    <property type="component" value="Unassembled WGS sequence"/>
</dbReference>
<proteinExistence type="predicted"/>
<evidence type="ECO:0000313" key="1">
    <source>
        <dbReference type="EMBL" id="KAK8088437.1"/>
    </source>
</evidence>
<dbReference type="RefSeq" id="XP_066671331.1">
    <property type="nucleotide sequence ID" value="XM_066807713.1"/>
</dbReference>
<reference evidence="1 2" key="1">
    <citation type="submission" date="2023-01" db="EMBL/GenBank/DDBJ databases">
        <title>Analysis of 21 Apiospora genomes using comparative genomics revels a genus with tremendous synthesis potential of carbohydrate active enzymes and secondary metabolites.</title>
        <authorList>
            <person name="Sorensen T."/>
        </authorList>
    </citation>
    <scope>NUCLEOTIDE SEQUENCE [LARGE SCALE GENOMIC DNA]</scope>
    <source>
        <strain evidence="1 2">CBS 114990</strain>
    </source>
</reference>
<dbReference type="GeneID" id="92040773"/>
<evidence type="ECO:0000313" key="2">
    <source>
        <dbReference type="Proteomes" id="UP001433268"/>
    </source>
</evidence>
<dbReference type="EMBL" id="JAQQWN010000004">
    <property type="protein sequence ID" value="KAK8088437.1"/>
    <property type="molecule type" value="Genomic_DNA"/>
</dbReference>
<organism evidence="1 2">
    <name type="scientific">Apiospora hydei</name>
    <dbReference type="NCBI Taxonomy" id="1337664"/>
    <lineage>
        <taxon>Eukaryota</taxon>
        <taxon>Fungi</taxon>
        <taxon>Dikarya</taxon>
        <taxon>Ascomycota</taxon>
        <taxon>Pezizomycotina</taxon>
        <taxon>Sordariomycetes</taxon>
        <taxon>Xylariomycetidae</taxon>
        <taxon>Amphisphaeriales</taxon>
        <taxon>Apiosporaceae</taxon>
        <taxon>Apiospora</taxon>
    </lineage>
</organism>
<name>A0ABR1WZ54_9PEZI</name>
<gene>
    <name evidence="1" type="ORF">PG997_003398</name>
</gene>
<protein>
    <submittedName>
        <fullName evidence="1">Uncharacterized protein</fullName>
    </submittedName>
</protein>
<sequence length="65" mass="7485">MGQPRSRSYRRKKDYKYSREASNAGRVMVDDLFGGRETEPGCSRIDVRPLTPRFQTNTISYKAAL</sequence>
<accession>A0ABR1WZ54</accession>
<comment type="caution">
    <text evidence="1">The sequence shown here is derived from an EMBL/GenBank/DDBJ whole genome shotgun (WGS) entry which is preliminary data.</text>
</comment>
<keyword evidence="2" id="KW-1185">Reference proteome</keyword>